<dbReference type="AlphaFoldDB" id="A0ABD2XHS5"/>
<organism evidence="1 2">
    <name type="scientific">Trichogramma kaykai</name>
    <dbReference type="NCBI Taxonomy" id="54128"/>
    <lineage>
        <taxon>Eukaryota</taxon>
        <taxon>Metazoa</taxon>
        <taxon>Ecdysozoa</taxon>
        <taxon>Arthropoda</taxon>
        <taxon>Hexapoda</taxon>
        <taxon>Insecta</taxon>
        <taxon>Pterygota</taxon>
        <taxon>Neoptera</taxon>
        <taxon>Endopterygota</taxon>
        <taxon>Hymenoptera</taxon>
        <taxon>Apocrita</taxon>
        <taxon>Proctotrupomorpha</taxon>
        <taxon>Chalcidoidea</taxon>
        <taxon>Trichogrammatidae</taxon>
        <taxon>Trichogramma</taxon>
    </lineage>
</organism>
<dbReference type="Proteomes" id="UP001627154">
    <property type="component" value="Unassembled WGS sequence"/>
</dbReference>
<reference evidence="1 2" key="1">
    <citation type="journal article" date="2024" name="bioRxiv">
        <title>A reference genome for Trichogramma kaykai: A tiny desert-dwelling parasitoid wasp with competing sex-ratio distorters.</title>
        <authorList>
            <person name="Culotta J."/>
            <person name="Lindsey A.R."/>
        </authorList>
    </citation>
    <scope>NUCLEOTIDE SEQUENCE [LARGE SCALE GENOMIC DNA]</scope>
    <source>
        <strain evidence="1 2">KSX58</strain>
    </source>
</reference>
<protein>
    <submittedName>
        <fullName evidence="1">Uncharacterized protein</fullName>
    </submittedName>
</protein>
<gene>
    <name evidence="1" type="ORF">TKK_002821</name>
</gene>
<proteinExistence type="predicted"/>
<accession>A0ABD2XHS5</accession>
<keyword evidence="2" id="KW-1185">Reference proteome</keyword>
<evidence type="ECO:0000313" key="1">
    <source>
        <dbReference type="EMBL" id="KAL3404791.1"/>
    </source>
</evidence>
<name>A0ABD2XHS5_9HYME</name>
<evidence type="ECO:0000313" key="2">
    <source>
        <dbReference type="Proteomes" id="UP001627154"/>
    </source>
</evidence>
<sequence>MGEDLNLLRCFCEGRMRITNERMRGKVHAQTILISSGVRGPVGLCCGERVKDTWQNYTITHHHLVGYEADVRLMMIERCQECQNDLCKVVAPTN</sequence>
<dbReference type="EMBL" id="JBJJXI010000023">
    <property type="protein sequence ID" value="KAL3404791.1"/>
    <property type="molecule type" value="Genomic_DNA"/>
</dbReference>
<comment type="caution">
    <text evidence="1">The sequence shown here is derived from an EMBL/GenBank/DDBJ whole genome shotgun (WGS) entry which is preliminary data.</text>
</comment>